<dbReference type="NCBIfam" id="TIGR00666">
    <property type="entry name" value="PBP4"/>
    <property type="match status" value="1"/>
</dbReference>
<dbReference type="AlphaFoldDB" id="A0A316G660"/>
<dbReference type="OrthoDB" id="5372081at2"/>
<name>A0A316G660_9RHOB</name>
<accession>A0A316G660</accession>
<dbReference type="Proteomes" id="UP000245390">
    <property type="component" value="Unassembled WGS sequence"/>
</dbReference>
<dbReference type="KEGG" id="salo:EF888_17875"/>
<dbReference type="Gene3D" id="3.40.710.10">
    <property type="entry name" value="DD-peptidase/beta-lactamase superfamily"/>
    <property type="match status" value="1"/>
</dbReference>
<dbReference type="InterPro" id="IPR000667">
    <property type="entry name" value="Peptidase_S13"/>
</dbReference>
<keyword evidence="2" id="KW-0378">Hydrolase</keyword>
<feature type="region of interest" description="Disordered" evidence="3">
    <location>
        <begin position="455"/>
        <end position="475"/>
    </location>
</feature>
<reference evidence="5 6" key="1">
    <citation type="submission" date="2018-05" db="EMBL/GenBank/DDBJ databases">
        <title>Genomic Encyclopedia of Type Strains, Phase IV (KMG-IV): sequencing the most valuable type-strain genomes for metagenomic binning, comparative biology and taxonomic classification.</title>
        <authorList>
            <person name="Goeker M."/>
        </authorList>
    </citation>
    <scope>NUCLEOTIDE SEQUENCE [LARGE SCALE GENOMIC DNA]</scope>
    <source>
        <strain evidence="5 6">DSM 103371</strain>
    </source>
</reference>
<dbReference type="InterPro" id="IPR006311">
    <property type="entry name" value="TAT_signal"/>
</dbReference>
<evidence type="ECO:0000256" key="4">
    <source>
        <dbReference type="SAM" id="SignalP"/>
    </source>
</evidence>
<gene>
    <name evidence="5" type="ORF">C8D95_105147</name>
</gene>
<comment type="similarity">
    <text evidence="1">Belongs to the peptidase S13 family.</text>
</comment>
<dbReference type="GO" id="GO:0004185">
    <property type="term" value="F:serine-type carboxypeptidase activity"/>
    <property type="evidence" value="ECO:0007669"/>
    <property type="project" value="InterPro"/>
</dbReference>
<keyword evidence="4" id="KW-0732">Signal</keyword>
<evidence type="ECO:0000256" key="2">
    <source>
        <dbReference type="ARBA" id="ARBA00022801"/>
    </source>
</evidence>
<dbReference type="PANTHER" id="PTHR30023:SF0">
    <property type="entry name" value="PENICILLIN-SENSITIVE CARBOXYPEPTIDASE A"/>
    <property type="match status" value="1"/>
</dbReference>
<dbReference type="PANTHER" id="PTHR30023">
    <property type="entry name" value="D-ALANYL-D-ALANINE CARBOXYPEPTIDASE"/>
    <property type="match status" value="1"/>
</dbReference>
<dbReference type="PRINTS" id="PR00922">
    <property type="entry name" value="DADACBPTASE3"/>
</dbReference>
<organism evidence="5 6">
    <name type="scientific">Silicimonas algicola</name>
    <dbReference type="NCBI Taxonomy" id="1826607"/>
    <lineage>
        <taxon>Bacteria</taxon>
        <taxon>Pseudomonadati</taxon>
        <taxon>Pseudomonadota</taxon>
        <taxon>Alphaproteobacteria</taxon>
        <taxon>Rhodobacterales</taxon>
        <taxon>Paracoccaceae</taxon>
    </lineage>
</organism>
<dbReference type="PROSITE" id="PS51318">
    <property type="entry name" value="TAT"/>
    <property type="match status" value="1"/>
</dbReference>
<keyword evidence="6" id="KW-1185">Reference proteome</keyword>
<dbReference type="Pfam" id="PF02113">
    <property type="entry name" value="Peptidase_S13"/>
    <property type="match status" value="1"/>
</dbReference>
<dbReference type="InterPro" id="IPR012338">
    <property type="entry name" value="Beta-lactam/transpept-like"/>
</dbReference>
<evidence type="ECO:0000256" key="1">
    <source>
        <dbReference type="ARBA" id="ARBA00006096"/>
    </source>
</evidence>
<keyword evidence="5" id="KW-0645">Protease</keyword>
<evidence type="ECO:0000313" key="5">
    <source>
        <dbReference type="EMBL" id="PWK56082.1"/>
    </source>
</evidence>
<protein>
    <submittedName>
        <fullName evidence="5">D-alanyl-D-alanine carboxypeptidase/D-alanyl-D-alanine-endopeptidase (Penicillin-binding protein 4)</fullName>
    </submittedName>
</protein>
<feature type="compositionally biased region" description="Basic and acidic residues" evidence="3">
    <location>
        <begin position="455"/>
        <end position="467"/>
    </location>
</feature>
<dbReference type="EMBL" id="QGGV01000005">
    <property type="protein sequence ID" value="PWK56082.1"/>
    <property type="molecule type" value="Genomic_DNA"/>
</dbReference>
<dbReference type="RefSeq" id="WP_109759513.1">
    <property type="nucleotide sequence ID" value="NZ_CP034588.1"/>
</dbReference>
<dbReference type="GO" id="GO:0006508">
    <property type="term" value="P:proteolysis"/>
    <property type="evidence" value="ECO:0007669"/>
    <property type="project" value="InterPro"/>
</dbReference>
<keyword evidence="5" id="KW-0121">Carboxypeptidase</keyword>
<dbReference type="GO" id="GO:0000270">
    <property type="term" value="P:peptidoglycan metabolic process"/>
    <property type="evidence" value="ECO:0007669"/>
    <property type="project" value="TreeGrafter"/>
</dbReference>
<evidence type="ECO:0000256" key="3">
    <source>
        <dbReference type="SAM" id="MobiDB-lite"/>
    </source>
</evidence>
<dbReference type="Gene3D" id="3.50.80.20">
    <property type="entry name" value="D-Ala-D-Ala carboxypeptidase C, peptidase S13"/>
    <property type="match status" value="1"/>
</dbReference>
<proteinExistence type="inferred from homology"/>
<comment type="caution">
    <text evidence="5">The sequence shown here is derived from an EMBL/GenBank/DDBJ whole genome shotgun (WGS) entry which is preliminary data.</text>
</comment>
<evidence type="ECO:0000313" key="6">
    <source>
        <dbReference type="Proteomes" id="UP000245390"/>
    </source>
</evidence>
<feature type="signal peptide" evidence="4">
    <location>
        <begin position="1"/>
        <end position="24"/>
    </location>
</feature>
<dbReference type="SUPFAM" id="SSF56601">
    <property type="entry name" value="beta-lactamase/transpeptidase-like"/>
    <property type="match status" value="1"/>
</dbReference>
<feature type="chain" id="PRO_5016240708" evidence="4">
    <location>
        <begin position="25"/>
        <end position="492"/>
    </location>
</feature>
<sequence length="492" mass="52713">MSSNVTRRLLLAGLLSGAASAALAEAPLATQRPLPRGMAPVPPPRIPQSEALVQKANLGGKVAFAVADAGTGEILEARLGGEPMPPASTLKVLTALYGLDRLGSAYRFKTQVIATGPIVDGRLDGDLVLVGGGDPTLDTDRLADLAKAMRESGLHEVKGRYLLWPGALPTADRIDDEQPEIVSYNPSFGGLNLNYNRVHFQWQRQQDDYLVTMHARARNFSPATDVATMTIIDRKAPVFDYRAGSRRDYWSVARGALGQDGARWLPVRFPEWYAGDVFRTLARSNGILLGNAEVIDAPPEGTVVATIESDPLEPVLSDMLTYSTNLTAEVVGLAASQAGGASPQTLAQSAAAMQSWALINFGVKGAMLGDHSGLGYDTVLPAQGMVRVLAANPRLAPLLKTVNLSLDKARPAPPGVIVHAKTGTLNFVSALAGYILVAGGRTLVFSIMTADNARRDAVPREERERPQGSKGWATRSRQLQKELIRDWVRLYA</sequence>